<accession>A0A2X0J4K5</accession>
<name>A0A2X0J4K5_9ACTN</name>
<keyword evidence="2" id="KW-1185">Reference proteome</keyword>
<sequence length="278" mass="30560">MGSTRHLHDLIGSSRHINATRLQLQDLRSKGLADRVVLPRPGSMGLWYLTASGRDVASSLPELRDQDHPAFADTPASIKVRAPHTLAVLRTHLTFLADARRHGDDYGPLDWTPEVGHRLSETRGDALVADALMRYTATDAGGRTQLRAFVELDRATMSSERLASKLMTYSRFHDYTPVAFGARRISNRTAAPLPAWLRHYPVFPRVLFVLTGASRPVLNNRIQDLRAMAAGNPLAARLARKVPLGTAILEDLEAHGPSAQIWTPLAGDDTSARGWTAL</sequence>
<proteinExistence type="predicted"/>
<evidence type="ECO:0000313" key="2">
    <source>
        <dbReference type="Proteomes" id="UP000248889"/>
    </source>
</evidence>
<evidence type="ECO:0000313" key="1">
    <source>
        <dbReference type="EMBL" id="RAG85156.1"/>
    </source>
</evidence>
<dbReference type="OrthoDB" id="4067054at2"/>
<dbReference type="Pfam" id="PF13814">
    <property type="entry name" value="Replic_Relax"/>
    <property type="match status" value="1"/>
</dbReference>
<protein>
    <recommendedName>
        <fullName evidence="3">Protein involved in plasmid replication-relaxation</fullName>
    </recommendedName>
</protein>
<organism evidence="1 2">
    <name type="scientific">Streptacidiphilus pinicola</name>
    <dbReference type="NCBI Taxonomy" id="2219663"/>
    <lineage>
        <taxon>Bacteria</taxon>
        <taxon>Bacillati</taxon>
        <taxon>Actinomycetota</taxon>
        <taxon>Actinomycetes</taxon>
        <taxon>Kitasatosporales</taxon>
        <taxon>Streptomycetaceae</taxon>
        <taxon>Streptacidiphilus</taxon>
    </lineage>
</organism>
<gene>
    <name evidence="1" type="ORF">DN069_13210</name>
</gene>
<reference evidence="1 2" key="1">
    <citation type="submission" date="2018-06" db="EMBL/GenBank/DDBJ databases">
        <title>Streptacidiphilus pinicola sp. nov., isolated from pine grove soil.</title>
        <authorList>
            <person name="Roh S.G."/>
            <person name="Park S."/>
            <person name="Kim M.-K."/>
            <person name="Yun B.-R."/>
            <person name="Park J."/>
            <person name="Kim M.J."/>
            <person name="Kim Y.S."/>
            <person name="Kim S.B."/>
        </authorList>
    </citation>
    <scope>NUCLEOTIDE SEQUENCE [LARGE SCALE GENOMIC DNA]</scope>
    <source>
        <strain evidence="1 2">MMS16-CNU450</strain>
    </source>
</reference>
<evidence type="ECO:0008006" key="3">
    <source>
        <dbReference type="Google" id="ProtNLM"/>
    </source>
</evidence>
<dbReference type="Proteomes" id="UP000248889">
    <property type="component" value="Unassembled WGS sequence"/>
</dbReference>
<dbReference type="InterPro" id="IPR025855">
    <property type="entry name" value="Replic_Relax"/>
</dbReference>
<dbReference type="AlphaFoldDB" id="A0A2X0J4K5"/>
<comment type="caution">
    <text evidence="1">The sequence shown here is derived from an EMBL/GenBank/DDBJ whole genome shotgun (WGS) entry which is preliminary data.</text>
</comment>
<dbReference type="EMBL" id="QKYN01000049">
    <property type="protein sequence ID" value="RAG85156.1"/>
    <property type="molecule type" value="Genomic_DNA"/>
</dbReference>